<protein>
    <submittedName>
        <fullName evidence="3">Uncharacterized protein</fullName>
    </submittedName>
</protein>
<feature type="compositionally biased region" description="Low complexity" evidence="1">
    <location>
        <begin position="28"/>
        <end position="50"/>
    </location>
</feature>
<keyword evidence="2" id="KW-1185">Reference proteome</keyword>
<reference evidence="3" key="1">
    <citation type="submission" date="2024-02" db="UniProtKB">
        <authorList>
            <consortium name="WormBaseParasite"/>
        </authorList>
    </citation>
    <scope>IDENTIFICATION</scope>
</reference>
<dbReference type="Proteomes" id="UP000887575">
    <property type="component" value="Unassembled WGS sequence"/>
</dbReference>
<proteinExistence type="predicted"/>
<dbReference type="WBParaSite" id="MBELARI_LOCUS9745">
    <property type="protein sequence ID" value="MBELARI_LOCUS9745"/>
    <property type="gene ID" value="MBELARI_LOCUS9745"/>
</dbReference>
<name>A0AAF3FRH5_9BILA</name>
<dbReference type="AlphaFoldDB" id="A0AAF3FRH5"/>
<evidence type="ECO:0000256" key="1">
    <source>
        <dbReference type="SAM" id="MobiDB-lite"/>
    </source>
</evidence>
<organism evidence="2 3">
    <name type="scientific">Mesorhabditis belari</name>
    <dbReference type="NCBI Taxonomy" id="2138241"/>
    <lineage>
        <taxon>Eukaryota</taxon>
        <taxon>Metazoa</taxon>
        <taxon>Ecdysozoa</taxon>
        <taxon>Nematoda</taxon>
        <taxon>Chromadorea</taxon>
        <taxon>Rhabditida</taxon>
        <taxon>Rhabditina</taxon>
        <taxon>Rhabditomorpha</taxon>
        <taxon>Rhabditoidea</taxon>
        <taxon>Rhabditidae</taxon>
        <taxon>Mesorhabditinae</taxon>
        <taxon>Mesorhabditis</taxon>
    </lineage>
</organism>
<evidence type="ECO:0000313" key="3">
    <source>
        <dbReference type="WBParaSite" id="MBELARI_LOCUS9745"/>
    </source>
</evidence>
<accession>A0AAF3FRH5</accession>
<feature type="region of interest" description="Disordered" evidence="1">
    <location>
        <begin position="28"/>
        <end position="78"/>
    </location>
</feature>
<evidence type="ECO:0000313" key="2">
    <source>
        <dbReference type="Proteomes" id="UP000887575"/>
    </source>
</evidence>
<sequence length="224" mass="25564">MIDGTITWKTRRSESEHGKQREFFSSFSSSSSLRSSRSSSTFTRRSVSSSPRPLMTITIMSSNSNNSNNSNSSDSAPIDHRDFPNLNLISPFSLTSFTLQHLGLVHSIALYNGDPKFYTDIQRYLDSQRQDDHRSRISQDDHRKFIERVILIGAKSKEELAAMRCPPSVLVFQYHHGVSDFARAISLWEEAARSTEAIDPILRMWWIGKNISIFRARSTKTDAR</sequence>
<feature type="compositionally biased region" description="Low complexity" evidence="1">
    <location>
        <begin position="61"/>
        <end position="73"/>
    </location>
</feature>